<name>A0A4U0H934_9SPHI</name>
<dbReference type="Gene3D" id="1.20.120.450">
    <property type="entry name" value="dinb family like domain"/>
    <property type="match status" value="1"/>
</dbReference>
<dbReference type="Proteomes" id="UP000309872">
    <property type="component" value="Unassembled WGS sequence"/>
</dbReference>
<dbReference type="InterPro" id="IPR024775">
    <property type="entry name" value="DinB-like"/>
</dbReference>
<reference evidence="2 3" key="1">
    <citation type="submission" date="2019-04" db="EMBL/GenBank/DDBJ databases">
        <title>Sphingobacterium olei sp. nov., isolated from oil-contaminated soil.</title>
        <authorList>
            <person name="Liu B."/>
        </authorList>
    </citation>
    <scope>NUCLEOTIDE SEQUENCE [LARGE SCALE GENOMIC DNA]</scope>
    <source>
        <strain evidence="2 3">Y3L14</strain>
    </source>
</reference>
<dbReference type="EMBL" id="SUKA01000001">
    <property type="protein sequence ID" value="TJY68350.1"/>
    <property type="molecule type" value="Genomic_DNA"/>
</dbReference>
<comment type="caution">
    <text evidence="2">The sequence shown here is derived from an EMBL/GenBank/DDBJ whole genome shotgun (WGS) entry which is preliminary data.</text>
</comment>
<accession>A0A4U0H934</accession>
<evidence type="ECO:0000313" key="2">
    <source>
        <dbReference type="EMBL" id="TJY68350.1"/>
    </source>
</evidence>
<organism evidence="2 3">
    <name type="scientific">Sphingobacterium alkalisoli</name>
    <dbReference type="NCBI Taxonomy" id="1874115"/>
    <lineage>
        <taxon>Bacteria</taxon>
        <taxon>Pseudomonadati</taxon>
        <taxon>Bacteroidota</taxon>
        <taxon>Sphingobacteriia</taxon>
        <taxon>Sphingobacteriales</taxon>
        <taxon>Sphingobacteriaceae</taxon>
        <taxon>Sphingobacterium</taxon>
    </lineage>
</organism>
<evidence type="ECO:0000313" key="3">
    <source>
        <dbReference type="Proteomes" id="UP000309872"/>
    </source>
</evidence>
<dbReference type="OrthoDB" id="4295522at2"/>
<protein>
    <submittedName>
        <fullName evidence="2">DinB family protein</fullName>
    </submittedName>
</protein>
<dbReference type="RefSeq" id="WP_136819214.1">
    <property type="nucleotide sequence ID" value="NZ_BMJX01000001.1"/>
</dbReference>
<dbReference type="InterPro" id="IPR034660">
    <property type="entry name" value="DinB/YfiT-like"/>
</dbReference>
<dbReference type="SUPFAM" id="SSF109854">
    <property type="entry name" value="DinB/YfiT-like putative metalloenzymes"/>
    <property type="match status" value="1"/>
</dbReference>
<feature type="domain" description="DinB-like" evidence="1">
    <location>
        <begin position="10"/>
        <end position="144"/>
    </location>
</feature>
<sequence length="156" mass="17767">MEKTFNYILQTRKAFIGLVDGLTIEELNQIPDGFSNNIIWNFGHIVVATQGLCYLRTQVNLDYVIKYGAAYTKGTKPTYMVTKDEVEDLKALAIQTVKQIEKDYFAGIFKEISPFSTDTYKEIMPTIEDVIITTVGHDNLHFGYAVAQRRMIKNGK</sequence>
<keyword evidence="3" id="KW-1185">Reference proteome</keyword>
<gene>
    <name evidence="2" type="ORF">FAZ19_03595</name>
</gene>
<evidence type="ECO:0000259" key="1">
    <source>
        <dbReference type="Pfam" id="PF12867"/>
    </source>
</evidence>
<proteinExistence type="predicted"/>
<dbReference type="AlphaFoldDB" id="A0A4U0H934"/>
<dbReference type="Pfam" id="PF12867">
    <property type="entry name" value="DinB_2"/>
    <property type="match status" value="1"/>
</dbReference>